<organism evidence="2 3">
    <name type="scientific">Exserohilum turcicum (strain 28A)</name>
    <name type="common">Northern leaf blight fungus</name>
    <name type="synonym">Setosphaeria turcica</name>
    <dbReference type="NCBI Taxonomy" id="671987"/>
    <lineage>
        <taxon>Eukaryota</taxon>
        <taxon>Fungi</taxon>
        <taxon>Dikarya</taxon>
        <taxon>Ascomycota</taxon>
        <taxon>Pezizomycotina</taxon>
        <taxon>Dothideomycetes</taxon>
        <taxon>Pleosporomycetidae</taxon>
        <taxon>Pleosporales</taxon>
        <taxon>Pleosporineae</taxon>
        <taxon>Pleosporaceae</taxon>
        <taxon>Exserohilum</taxon>
    </lineage>
</organism>
<reference evidence="2 3" key="2">
    <citation type="journal article" date="2013" name="PLoS Genet.">
        <title>Comparative genome structure, secondary metabolite, and effector coding capacity across Cochliobolus pathogens.</title>
        <authorList>
            <person name="Condon B.J."/>
            <person name="Leng Y."/>
            <person name="Wu D."/>
            <person name="Bushley K.E."/>
            <person name="Ohm R.A."/>
            <person name="Otillar R."/>
            <person name="Martin J."/>
            <person name="Schackwitz W."/>
            <person name="Grimwood J."/>
            <person name="MohdZainudin N."/>
            <person name="Xue C."/>
            <person name="Wang R."/>
            <person name="Manning V.A."/>
            <person name="Dhillon B."/>
            <person name="Tu Z.J."/>
            <person name="Steffenson B.J."/>
            <person name="Salamov A."/>
            <person name="Sun H."/>
            <person name="Lowry S."/>
            <person name="LaButti K."/>
            <person name="Han J."/>
            <person name="Copeland A."/>
            <person name="Lindquist E."/>
            <person name="Barry K."/>
            <person name="Schmutz J."/>
            <person name="Baker S.E."/>
            <person name="Ciuffetti L.M."/>
            <person name="Grigoriev I.V."/>
            <person name="Zhong S."/>
            <person name="Turgeon B.G."/>
        </authorList>
    </citation>
    <scope>NUCLEOTIDE SEQUENCE [LARGE SCALE GENOMIC DNA]</scope>
    <source>
        <strain evidence="3">28A</strain>
    </source>
</reference>
<proteinExistence type="predicted"/>
<sequence length="95" mass="10634">MPIPQASQPIPIYVPQAHTSQSKGLHSHSYTNSKAEKTPAIIRQQRGPPFRSLTKKEPLFYMQGHLRLCTVSITPLHLPITLPSPTHLCAFWGPK</sequence>
<feature type="region of interest" description="Disordered" evidence="1">
    <location>
        <begin position="1"/>
        <end position="51"/>
    </location>
</feature>
<evidence type="ECO:0000313" key="2">
    <source>
        <dbReference type="EMBL" id="EOA83519.1"/>
    </source>
</evidence>
<keyword evidence="3" id="KW-1185">Reference proteome</keyword>
<evidence type="ECO:0000256" key="1">
    <source>
        <dbReference type="SAM" id="MobiDB-lite"/>
    </source>
</evidence>
<protein>
    <submittedName>
        <fullName evidence="2">Uncharacterized protein</fullName>
    </submittedName>
</protein>
<evidence type="ECO:0000313" key="3">
    <source>
        <dbReference type="Proteomes" id="UP000016935"/>
    </source>
</evidence>
<reference evidence="2 3" key="1">
    <citation type="journal article" date="2012" name="PLoS Pathog.">
        <title>Diverse lifestyles and strategies of plant pathogenesis encoded in the genomes of eighteen Dothideomycetes fungi.</title>
        <authorList>
            <person name="Ohm R.A."/>
            <person name="Feau N."/>
            <person name="Henrissat B."/>
            <person name="Schoch C.L."/>
            <person name="Horwitz B.A."/>
            <person name="Barry K.W."/>
            <person name="Condon B.J."/>
            <person name="Copeland A.C."/>
            <person name="Dhillon B."/>
            <person name="Glaser F."/>
            <person name="Hesse C.N."/>
            <person name="Kosti I."/>
            <person name="LaButti K."/>
            <person name="Lindquist E.A."/>
            <person name="Lucas S."/>
            <person name="Salamov A.A."/>
            <person name="Bradshaw R.E."/>
            <person name="Ciuffetti L."/>
            <person name="Hamelin R.C."/>
            <person name="Kema G.H.J."/>
            <person name="Lawrence C."/>
            <person name="Scott J.A."/>
            <person name="Spatafora J.W."/>
            <person name="Turgeon B.G."/>
            <person name="de Wit P.J.G.M."/>
            <person name="Zhong S."/>
            <person name="Goodwin S.B."/>
            <person name="Grigoriev I.V."/>
        </authorList>
    </citation>
    <scope>NUCLEOTIDE SEQUENCE [LARGE SCALE GENOMIC DNA]</scope>
    <source>
        <strain evidence="3">28A</strain>
    </source>
</reference>
<dbReference type="RefSeq" id="XP_008029214.1">
    <property type="nucleotide sequence ID" value="XM_008031023.1"/>
</dbReference>
<dbReference type="Proteomes" id="UP000016935">
    <property type="component" value="Unassembled WGS sequence"/>
</dbReference>
<gene>
    <name evidence="2" type="ORF">SETTUDRAFT_164858</name>
</gene>
<feature type="compositionally biased region" description="Polar residues" evidence="1">
    <location>
        <begin position="17"/>
        <end position="33"/>
    </location>
</feature>
<dbReference type="HOGENOM" id="CLU_2374119_0_0_1"/>
<dbReference type="EMBL" id="KB908833">
    <property type="protein sequence ID" value="EOA83519.1"/>
    <property type="molecule type" value="Genomic_DNA"/>
</dbReference>
<name>R0K1I4_EXST2</name>
<dbReference type="AlphaFoldDB" id="R0K1I4"/>
<accession>R0K1I4</accession>
<dbReference type="GeneID" id="19399267"/>